<dbReference type="SUPFAM" id="SSF48403">
    <property type="entry name" value="Ankyrin repeat"/>
    <property type="match status" value="1"/>
</dbReference>
<dbReference type="PANTHER" id="PTHR24198">
    <property type="entry name" value="ANKYRIN REPEAT AND PROTEIN KINASE DOMAIN-CONTAINING PROTEIN"/>
    <property type="match status" value="1"/>
</dbReference>
<keyword evidence="2 3" id="KW-0040">ANK repeat</keyword>
<dbReference type="Proteomes" id="UP000663824">
    <property type="component" value="Unassembled WGS sequence"/>
</dbReference>
<dbReference type="Gene3D" id="1.25.40.20">
    <property type="entry name" value="Ankyrin repeat-containing domain"/>
    <property type="match status" value="3"/>
</dbReference>
<dbReference type="PANTHER" id="PTHR24198:SF165">
    <property type="entry name" value="ANKYRIN REPEAT-CONTAINING PROTEIN-RELATED"/>
    <property type="match status" value="1"/>
</dbReference>
<protein>
    <submittedName>
        <fullName evidence="4">Uncharacterized protein</fullName>
    </submittedName>
</protein>
<accession>A0A816RPN8</accession>
<keyword evidence="1" id="KW-0677">Repeat</keyword>
<dbReference type="PROSITE" id="PS50088">
    <property type="entry name" value="ANK_REPEAT"/>
    <property type="match status" value="2"/>
</dbReference>
<name>A0A816RPN8_9BILA</name>
<dbReference type="AlphaFoldDB" id="A0A816RPN8"/>
<sequence length="760" mass="86093">MEDVISIASLYIDEYASDELYELVRNNLADQLDARLHSLSNPIQYLTTVRCCGEEELTLLMVAVLNGYNEIVQILFQHCPPELQVELHGSIRISKSDVVTRMTAVQCACYRSHFVVAKTLIDIGGADVNHDNDKWPNYPLLIQASGENRIDIVRFLVENGHADVNKTQSNDRDRCTAIILSAYKGYITIIEYLIEKGADINYSCKNSNLDGTVPITFAVLLGDVNVIRLLCDSGADTKATLNNGKTLVMVAVDHQHFDVVDFLLQRSIATIDDLELAANLSIYHLQKASKIITIAFEYRASNNIPKICVEPNIAYEFYRECQTLEEFEIIKNDPDRMWIEAALVRERILLPRNDYSLIRPLLDRGDVLASRDEFGKCFHLWVHAFRLYQTMQITTNMHRFVWLFCKMLTKNQSIPIDQFLTVCYLVFEPSQTRYMNNDIQNALFLVIITTKILERQVTENEERSLIFRWISKLCQRNLVAKNGETLLHFCVDICTNQYLNWRPNDIRSHLQFPNVPALRLLLACGTLHLACQQFEEPVIVKCLVRAGAHLDCVNYEGQTPKECADNIVITALFNAQNVPRRLKCICARLIVDKRLNIDEHDLFTPYLHKFILMHDHRQNKSNFISQFKIIHTSLSTITTRNNMHPTLIFLLVVSIIGSAQSQTWAGTYTADPSCNKAGCCCFSGQAVVIKTPPNTYAFASKVAGLCFMLTSLSGNTTLTGYTGTLTRSGVPIYLQLSSDSRSITATTPLSPTCIVRAMKV</sequence>
<evidence type="ECO:0000256" key="3">
    <source>
        <dbReference type="PROSITE-ProRule" id="PRU00023"/>
    </source>
</evidence>
<feature type="repeat" description="ANK" evidence="3">
    <location>
        <begin position="173"/>
        <end position="205"/>
    </location>
</feature>
<organism evidence="4 5">
    <name type="scientific">Rotaria magnacalcarata</name>
    <dbReference type="NCBI Taxonomy" id="392030"/>
    <lineage>
        <taxon>Eukaryota</taxon>
        <taxon>Metazoa</taxon>
        <taxon>Spiralia</taxon>
        <taxon>Gnathifera</taxon>
        <taxon>Rotifera</taxon>
        <taxon>Eurotatoria</taxon>
        <taxon>Bdelloidea</taxon>
        <taxon>Philodinida</taxon>
        <taxon>Philodinidae</taxon>
        <taxon>Rotaria</taxon>
    </lineage>
</organism>
<dbReference type="InterPro" id="IPR036770">
    <property type="entry name" value="Ankyrin_rpt-contain_sf"/>
</dbReference>
<evidence type="ECO:0000256" key="1">
    <source>
        <dbReference type="ARBA" id="ARBA00022737"/>
    </source>
</evidence>
<dbReference type="SMART" id="SM00248">
    <property type="entry name" value="ANK"/>
    <property type="match status" value="7"/>
</dbReference>
<gene>
    <name evidence="4" type="ORF">MBJ925_LOCUS17554</name>
</gene>
<proteinExistence type="predicted"/>
<evidence type="ECO:0000256" key="2">
    <source>
        <dbReference type="ARBA" id="ARBA00023043"/>
    </source>
</evidence>
<feature type="repeat" description="ANK" evidence="3">
    <location>
        <begin position="210"/>
        <end position="242"/>
    </location>
</feature>
<dbReference type="EMBL" id="CAJNRE010008791">
    <property type="protein sequence ID" value="CAF2075924.1"/>
    <property type="molecule type" value="Genomic_DNA"/>
</dbReference>
<comment type="caution">
    <text evidence="4">The sequence shown here is derived from an EMBL/GenBank/DDBJ whole genome shotgun (WGS) entry which is preliminary data.</text>
</comment>
<dbReference type="PROSITE" id="PS50297">
    <property type="entry name" value="ANK_REP_REGION"/>
    <property type="match status" value="2"/>
</dbReference>
<dbReference type="Pfam" id="PF12796">
    <property type="entry name" value="Ank_2"/>
    <property type="match status" value="2"/>
</dbReference>
<dbReference type="Pfam" id="PF00023">
    <property type="entry name" value="Ank"/>
    <property type="match status" value="1"/>
</dbReference>
<evidence type="ECO:0000313" key="5">
    <source>
        <dbReference type="Proteomes" id="UP000663824"/>
    </source>
</evidence>
<evidence type="ECO:0000313" key="4">
    <source>
        <dbReference type="EMBL" id="CAF2075924.1"/>
    </source>
</evidence>
<dbReference type="InterPro" id="IPR002110">
    <property type="entry name" value="Ankyrin_rpt"/>
</dbReference>
<reference evidence="4" key="1">
    <citation type="submission" date="2021-02" db="EMBL/GenBank/DDBJ databases">
        <authorList>
            <person name="Nowell W R."/>
        </authorList>
    </citation>
    <scope>NUCLEOTIDE SEQUENCE</scope>
</reference>